<name>A0A9P6MYS1_9FUNG</name>
<organism evidence="3 4">
    <name type="scientific">Entomortierella chlamydospora</name>
    <dbReference type="NCBI Taxonomy" id="101097"/>
    <lineage>
        <taxon>Eukaryota</taxon>
        <taxon>Fungi</taxon>
        <taxon>Fungi incertae sedis</taxon>
        <taxon>Mucoromycota</taxon>
        <taxon>Mortierellomycotina</taxon>
        <taxon>Mortierellomycetes</taxon>
        <taxon>Mortierellales</taxon>
        <taxon>Mortierellaceae</taxon>
        <taxon>Entomortierella</taxon>
    </lineage>
</organism>
<protein>
    <submittedName>
        <fullName evidence="3">Uncharacterized protein</fullName>
    </submittedName>
</protein>
<feature type="region of interest" description="Disordered" evidence="2">
    <location>
        <begin position="167"/>
        <end position="194"/>
    </location>
</feature>
<dbReference type="AlphaFoldDB" id="A0A9P6MYS1"/>
<gene>
    <name evidence="3" type="ORF">BGZ80_006982</name>
</gene>
<feature type="compositionally biased region" description="Polar residues" evidence="2">
    <location>
        <begin position="168"/>
        <end position="179"/>
    </location>
</feature>
<keyword evidence="1" id="KW-0175">Coiled coil</keyword>
<reference evidence="3" key="1">
    <citation type="journal article" date="2020" name="Fungal Divers.">
        <title>Resolving the Mortierellaceae phylogeny through synthesis of multi-gene phylogenetics and phylogenomics.</title>
        <authorList>
            <person name="Vandepol N."/>
            <person name="Liber J."/>
            <person name="Desiro A."/>
            <person name="Na H."/>
            <person name="Kennedy M."/>
            <person name="Barry K."/>
            <person name="Grigoriev I.V."/>
            <person name="Miller A.N."/>
            <person name="O'Donnell K."/>
            <person name="Stajich J.E."/>
            <person name="Bonito G."/>
        </authorList>
    </citation>
    <scope>NUCLEOTIDE SEQUENCE</scope>
    <source>
        <strain evidence="3">NRRL 2769</strain>
    </source>
</reference>
<sequence>MTKYQPLFDLHQLVQLTHSTTGKVIFYSQVNLAKDDNVDEDEAGGWVLSAFTGKTYFEREYRREDLDDLLITAGDKDWSSFAKRFKKAVLEGYFHIVDANPRECKVIIDNEVHSRMGSSSCTLETIEIDMYPVNHASRGEKMGEFMFECASYLQVRGCVLNPKAAGVNATSSGNKSHSAGTDADVGGSGKGKSYDDLKLERHNLKSENADLKKEIERLQAQVLKLGSMSSNGIGATSGRPKSKSAHMAMMVKEQLLKKRKGVSALNPRSKKGVLAKGTEFGSDDEEDEE</sequence>
<evidence type="ECO:0000313" key="3">
    <source>
        <dbReference type="EMBL" id="KAG0018600.1"/>
    </source>
</evidence>
<accession>A0A9P6MYS1</accession>
<proteinExistence type="predicted"/>
<dbReference type="EMBL" id="JAAAID010000350">
    <property type="protein sequence ID" value="KAG0018600.1"/>
    <property type="molecule type" value="Genomic_DNA"/>
</dbReference>
<keyword evidence="4" id="KW-1185">Reference proteome</keyword>
<dbReference type="Proteomes" id="UP000703661">
    <property type="component" value="Unassembled WGS sequence"/>
</dbReference>
<evidence type="ECO:0000313" key="4">
    <source>
        <dbReference type="Proteomes" id="UP000703661"/>
    </source>
</evidence>
<evidence type="ECO:0000256" key="1">
    <source>
        <dbReference type="SAM" id="Coils"/>
    </source>
</evidence>
<comment type="caution">
    <text evidence="3">The sequence shown here is derived from an EMBL/GenBank/DDBJ whole genome shotgun (WGS) entry which is preliminary data.</text>
</comment>
<evidence type="ECO:0000256" key="2">
    <source>
        <dbReference type="SAM" id="MobiDB-lite"/>
    </source>
</evidence>
<feature type="coiled-coil region" evidence="1">
    <location>
        <begin position="194"/>
        <end position="228"/>
    </location>
</feature>
<feature type="region of interest" description="Disordered" evidence="2">
    <location>
        <begin position="259"/>
        <end position="289"/>
    </location>
</feature>